<organism evidence="3 4">
    <name type="scientific">Salegentibacter maritimus</name>
    <dbReference type="NCBI Taxonomy" id="2794347"/>
    <lineage>
        <taxon>Bacteria</taxon>
        <taxon>Pseudomonadati</taxon>
        <taxon>Bacteroidota</taxon>
        <taxon>Flavobacteriia</taxon>
        <taxon>Flavobacteriales</taxon>
        <taxon>Flavobacteriaceae</taxon>
        <taxon>Salegentibacter</taxon>
    </lineage>
</organism>
<keyword evidence="4" id="KW-1185">Reference proteome</keyword>
<dbReference type="SUPFAM" id="SSF56925">
    <property type="entry name" value="OMPA-like"/>
    <property type="match status" value="1"/>
</dbReference>
<protein>
    <submittedName>
        <fullName evidence="3">Outer membrane beta-barrel protein</fullName>
    </submittedName>
</protein>
<dbReference type="EMBL" id="JAEHNY010000006">
    <property type="protein sequence ID" value="MBI6120111.1"/>
    <property type="molecule type" value="Genomic_DNA"/>
</dbReference>
<proteinExistence type="predicted"/>
<sequence>MEQLIYKKYKTSSAKIGENNRFRQQLWLDLKCPDFNSNELEALDYKKNELVSFFIDYNRCHNQEFANYSKKTKKDFFNLTIRPRLNNSSLQIQNSKSEARSVNFENKFGPGIGVEAEFILPFNKNKWAIILEPTYRAFKAERVKPVNNLTGGELVANVDYSSIELPIGLRYYLFLNNHSKFFVDATYVIDFDSNSFIEYTRNDGSMVKTFDINSGSNLAFGLGYKLNNKYSVEARYQTTRQLLGNYDLNWSAEFNTSISIILGYSLF</sequence>
<keyword evidence="1" id="KW-0732">Signal</keyword>
<comment type="caution">
    <text evidence="3">The sequence shown here is derived from an EMBL/GenBank/DDBJ whole genome shotgun (WGS) entry which is preliminary data.</text>
</comment>
<gene>
    <name evidence="3" type="ORF">I6U50_08760</name>
</gene>
<dbReference type="InterPro" id="IPR011250">
    <property type="entry name" value="OMP/PagP_B-barrel"/>
</dbReference>
<name>A0ABS0TGD2_9FLAO</name>
<evidence type="ECO:0000313" key="3">
    <source>
        <dbReference type="EMBL" id="MBI6120111.1"/>
    </source>
</evidence>
<accession>A0ABS0TGD2</accession>
<feature type="domain" description="Outer membrane protein beta-barrel" evidence="2">
    <location>
        <begin position="90"/>
        <end position="241"/>
    </location>
</feature>
<reference evidence="3 4" key="1">
    <citation type="submission" date="2020-12" db="EMBL/GenBank/DDBJ databases">
        <title>Salegentibacter orientalis sp. nov., isolated from costal sediment.</title>
        <authorList>
            <person name="Lian F.-B."/>
        </authorList>
    </citation>
    <scope>NUCLEOTIDE SEQUENCE [LARGE SCALE GENOMIC DNA]</scope>
    <source>
        <strain evidence="3 4">F60176</strain>
    </source>
</reference>
<evidence type="ECO:0000313" key="4">
    <source>
        <dbReference type="Proteomes" id="UP000635665"/>
    </source>
</evidence>
<dbReference type="Proteomes" id="UP000635665">
    <property type="component" value="Unassembled WGS sequence"/>
</dbReference>
<evidence type="ECO:0000256" key="1">
    <source>
        <dbReference type="ARBA" id="ARBA00022729"/>
    </source>
</evidence>
<dbReference type="RefSeq" id="WP_198638577.1">
    <property type="nucleotide sequence ID" value="NZ_JAEHNY010000006.1"/>
</dbReference>
<evidence type="ECO:0000259" key="2">
    <source>
        <dbReference type="Pfam" id="PF13505"/>
    </source>
</evidence>
<dbReference type="Pfam" id="PF13505">
    <property type="entry name" value="OMP_b-brl"/>
    <property type="match status" value="1"/>
</dbReference>
<dbReference type="InterPro" id="IPR027385">
    <property type="entry name" value="Beta-barrel_OMP"/>
</dbReference>